<dbReference type="PATRIC" id="fig|573060.9.peg.2496"/>
<comment type="caution">
    <text evidence="4">The sequence shown here is derived from an EMBL/GenBank/DDBJ whole genome shotgun (WGS) entry which is preliminary data.</text>
</comment>
<reference evidence="4 5" key="1">
    <citation type="submission" date="2009-05" db="EMBL/GenBank/DDBJ databases">
        <title>The draft genome of Acidovorax delafieldii 2AN.</title>
        <authorList>
            <consortium name="US DOE Joint Genome Institute (JGI-PGF)"/>
            <person name="Lucas S."/>
            <person name="Copeland A."/>
            <person name="Lapidus A."/>
            <person name="Glavina del Rio T."/>
            <person name="Tice H."/>
            <person name="Bruce D."/>
            <person name="Goodwin L."/>
            <person name="Pitluck S."/>
            <person name="Larimer F."/>
            <person name="Land M.L."/>
            <person name="Hauser L."/>
            <person name="Shelobolina E.S."/>
            <person name="Picardal F."/>
            <person name="Roden E."/>
            <person name="Emerson D."/>
        </authorList>
    </citation>
    <scope>NUCLEOTIDE SEQUENCE [LARGE SCALE GENOMIC DNA]</scope>
    <source>
        <strain evidence="4 5">2AN</strain>
    </source>
</reference>
<dbReference type="InterPro" id="IPR016181">
    <property type="entry name" value="Acyl_CoA_acyltransferase"/>
</dbReference>
<dbReference type="OrthoDB" id="1821130at2"/>
<dbReference type="InterPro" id="IPR050832">
    <property type="entry name" value="Bact_Acetyltransf"/>
</dbReference>
<evidence type="ECO:0000259" key="3">
    <source>
        <dbReference type="PROSITE" id="PS51186"/>
    </source>
</evidence>
<dbReference type="NCBIfam" id="NF002959">
    <property type="entry name" value="PRK03624.1"/>
    <property type="match status" value="1"/>
</dbReference>
<accession>C5T6Q9</accession>
<dbReference type="PANTHER" id="PTHR43877">
    <property type="entry name" value="AMINOALKYLPHOSPHONATE N-ACETYLTRANSFERASE-RELATED-RELATED"/>
    <property type="match status" value="1"/>
</dbReference>
<dbReference type="SUPFAM" id="SSF55729">
    <property type="entry name" value="Acyl-CoA N-acyltransferases (Nat)"/>
    <property type="match status" value="1"/>
</dbReference>
<dbReference type="Proteomes" id="UP000003856">
    <property type="component" value="Unassembled WGS sequence"/>
</dbReference>
<gene>
    <name evidence="4" type="ORF">AcdelDRAFT_2589</name>
</gene>
<dbReference type="InterPro" id="IPR000182">
    <property type="entry name" value="GNAT_dom"/>
</dbReference>
<dbReference type="EMBL" id="ACQT01000092">
    <property type="protein sequence ID" value="EER59841.1"/>
    <property type="molecule type" value="Genomic_DNA"/>
</dbReference>
<dbReference type="Gene3D" id="3.40.630.30">
    <property type="match status" value="1"/>
</dbReference>
<dbReference type="PROSITE" id="PS51186">
    <property type="entry name" value="GNAT"/>
    <property type="match status" value="1"/>
</dbReference>
<name>C5T6Q9_ACIDE</name>
<proteinExistence type="predicted"/>
<protein>
    <submittedName>
        <fullName evidence="4">GCN5-related N-acetyltransferase</fullName>
    </submittedName>
</protein>
<evidence type="ECO:0000313" key="5">
    <source>
        <dbReference type="Proteomes" id="UP000003856"/>
    </source>
</evidence>
<keyword evidence="1 4" id="KW-0808">Transferase</keyword>
<feature type="domain" description="N-acetyltransferase" evidence="3">
    <location>
        <begin position="5"/>
        <end position="148"/>
    </location>
</feature>
<keyword evidence="2" id="KW-0012">Acyltransferase</keyword>
<evidence type="ECO:0000256" key="1">
    <source>
        <dbReference type="ARBA" id="ARBA00022679"/>
    </source>
</evidence>
<keyword evidence="5" id="KW-1185">Reference proteome</keyword>
<evidence type="ECO:0000256" key="2">
    <source>
        <dbReference type="ARBA" id="ARBA00023315"/>
    </source>
</evidence>
<dbReference type="GO" id="GO:0016747">
    <property type="term" value="F:acyltransferase activity, transferring groups other than amino-acyl groups"/>
    <property type="evidence" value="ECO:0007669"/>
    <property type="project" value="InterPro"/>
</dbReference>
<evidence type="ECO:0000313" key="4">
    <source>
        <dbReference type="EMBL" id="EER59841.1"/>
    </source>
</evidence>
<dbReference type="Pfam" id="PF00583">
    <property type="entry name" value="Acetyltransf_1"/>
    <property type="match status" value="1"/>
</dbReference>
<dbReference type="RefSeq" id="WP_005797274.1">
    <property type="nucleotide sequence ID" value="NZ_ACQT01000092.1"/>
</dbReference>
<dbReference type="AlphaFoldDB" id="C5T6Q9"/>
<organism evidence="4 5">
    <name type="scientific">Acidovorax delafieldii 2AN</name>
    <dbReference type="NCBI Taxonomy" id="573060"/>
    <lineage>
        <taxon>Bacteria</taxon>
        <taxon>Pseudomonadati</taxon>
        <taxon>Pseudomonadota</taxon>
        <taxon>Betaproteobacteria</taxon>
        <taxon>Burkholderiales</taxon>
        <taxon>Comamonadaceae</taxon>
        <taxon>Acidovorax</taxon>
    </lineage>
</organism>
<sequence length="148" mass="16330">MTLAVHTRPFASEDEAAVVELWRACGLLRAWNDPHKDIARKQAVQPELFLVAVAGRESGGQEIVGTVMAGYDGHRGSVYYLAVAPGRQRLALGRRLMAEVEGRLLALGCPKLNLLVRSSNHEVQAFYEKLGYTRDDAFSLGKRLIPDL</sequence>
<dbReference type="CDD" id="cd04301">
    <property type="entry name" value="NAT_SF"/>
    <property type="match status" value="1"/>
</dbReference>